<evidence type="ECO:0000313" key="2">
    <source>
        <dbReference type="Proteomes" id="UP000241447"/>
    </source>
</evidence>
<proteinExistence type="predicted"/>
<geneLocation type="plasmid" evidence="2">
    <name>pcblh4d</name>
</geneLocation>
<dbReference type="Gene3D" id="1.25.40.10">
    <property type="entry name" value="Tetratricopeptide repeat domain"/>
    <property type="match status" value="1"/>
</dbReference>
<dbReference type="InterPro" id="IPR006597">
    <property type="entry name" value="Sel1-like"/>
</dbReference>
<dbReference type="EMBL" id="CP028476">
    <property type="protein sequence ID" value="AVW93609.1"/>
    <property type="molecule type" value="Genomic_DNA"/>
</dbReference>
<reference evidence="1 2" key="1">
    <citation type="submission" date="2018-03" db="EMBL/GenBank/DDBJ databases">
        <title>The Complete Genome of Celeribacter baekdonensis strain LH4, a Thiosulfate-Oxidizing Alphaproteobacterium Isolated from Gulf of Mexico Continental Slope Sediments.</title>
        <authorList>
            <person name="Flood B.E."/>
            <person name="Bailey J.V."/>
            <person name="Leprich D."/>
        </authorList>
    </citation>
    <scope>NUCLEOTIDE SEQUENCE [LARGE SCALE GENOMIC DNA]</scope>
    <source>
        <strain evidence="1 2">LH4</strain>
        <plasmid evidence="2">Plasmid pcblh4d</plasmid>
    </source>
</reference>
<dbReference type="PANTHER" id="PTHR11102">
    <property type="entry name" value="SEL-1-LIKE PROTEIN"/>
    <property type="match status" value="1"/>
</dbReference>
<dbReference type="Proteomes" id="UP000241447">
    <property type="component" value="Plasmid pCBLh4d"/>
</dbReference>
<dbReference type="InterPro" id="IPR011990">
    <property type="entry name" value="TPR-like_helical_dom_sf"/>
</dbReference>
<name>A0A2R4M974_9RHOB</name>
<sequence>MTAIHLDLSWGKATREWRGLRHGCAGVVMALCCASAGFAQQASPPVSETAMQLIYGADGVAQDIPAGLAMLKDASADGDLAAQRTLGEQLIGGWVTQRDSDAGLPLLRAAAQAGDTKAQLSLGTFLLYGIGVPKDMRAARDLFEQMADRGDPTGLQLYGEALMWSLKDPNAAQTYLIRAGEMGRGAAWAILAEGAMYGYLGDGKTSRAKFDGFAKRARATGNERIEVLDATRQMWGISMRANGPATLAKLETAADAGNTEAARFLIALVRDGNGMNIRKDTPHAMELLQRYADLLSPQEQWRFEFTIAAAKTRQLHNYSGLQDRFMAAPGPLDAAFGSDLYKANPNFAIYLLQARMKQDGLYPGKLDGLAGTATVQGLSQVCRVTLDRADCAETALRPDVVGALIADRNS</sequence>
<dbReference type="Pfam" id="PF08238">
    <property type="entry name" value="Sel1"/>
    <property type="match status" value="3"/>
</dbReference>
<accession>A0A2R4M974</accession>
<dbReference type="PANTHER" id="PTHR11102:SF160">
    <property type="entry name" value="ERAD-ASSOCIATED E3 UBIQUITIN-PROTEIN LIGASE COMPONENT HRD3"/>
    <property type="match status" value="1"/>
</dbReference>
<evidence type="ECO:0000313" key="1">
    <source>
        <dbReference type="EMBL" id="AVW93609.1"/>
    </source>
</evidence>
<dbReference type="KEGG" id="cbak:DA792_21455"/>
<dbReference type="AlphaFoldDB" id="A0A2R4M974"/>
<organism evidence="1 2">
    <name type="scientific">Celeribacter baekdonensis</name>
    <dbReference type="NCBI Taxonomy" id="875171"/>
    <lineage>
        <taxon>Bacteria</taxon>
        <taxon>Pseudomonadati</taxon>
        <taxon>Pseudomonadota</taxon>
        <taxon>Alphaproteobacteria</taxon>
        <taxon>Rhodobacterales</taxon>
        <taxon>Roseobacteraceae</taxon>
        <taxon>Celeribacter</taxon>
    </lineage>
</organism>
<evidence type="ECO:0008006" key="3">
    <source>
        <dbReference type="Google" id="ProtNLM"/>
    </source>
</evidence>
<dbReference type="SUPFAM" id="SSF81901">
    <property type="entry name" value="HCP-like"/>
    <property type="match status" value="1"/>
</dbReference>
<protein>
    <recommendedName>
        <fullName evidence="3">TPR repeat</fullName>
    </recommendedName>
</protein>
<dbReference type="SMART" id="SM00671">
    <property type="entry name" value="SEL1"/>
    <property type="match status" value="2"/>
</dbReference>
<dbReference type="InterPro" id="IPR050767">
    <property type="entry name" value="Sel1_AlgK"/>
</dbReference>
<keyword evidence="1" id="KW-0614">Plasmid</keyword>
<gene>
    <name evidence="1" type="ORF">DA792_21455</name>
</gene>